<keyword evidence="1" id="KW-1133">Transmembrane helix</keyword>
<proteinExistence type="predicted"/>
<reference evidence="2" key="1">
    <citation type="submission" date="2020-05" db="EMBL/GenBank/DDBJ databases">
        <authorList>
            <person name="Chiriac C."/>
            <person name="Salcher M."/>
            <person name="Ghai R."/>
            <person name="Kavagutti S V."/>
        </authorList>
    </citation>
    <scope>NUCLEOTIDE SEQUENCE</scope>
</reference>
<sequence length="188" mass="21033">MTFADAVVSGFKNYFNFRGRASRPEFWYWFLFTILISIVATTLEAVLWPVPTVQDEWMQLQNTLSQPTPITNFLAIALLVPNLSVTARRFHDAGFSAKWLLLQLIPIAYGVFAAIGAISILSATPDLLRLSTEDLMSLVFLIVPIFGLFLVVMVIYLVFALKPSRSFYDGNKYVEPESPASLQEGTTA</sequence>
<feature type="transmembrane region" description="Helical" evidence="1">
    <location>
        <begin position="26"/>
        <end position="50"/>
    </location>
</feature>
<evidence type="ECO:0000313" key="2">
    <source>
        <dbReference type="EMBL" id="CAB4547206.1"/>
    </source>
</evidence>
<dbReference type="InterPro" id="IPR008523">
    <property type="entry name" value="DUF805"/>
</dbReference>
<feature type="transmembrane region" description="Helical" evidence="1">
    <location>
        <begin position="70"/>
        <end position="87"/>
    </location>
</feature>
<dbReference type="PANTHER" id="PTHR34980:SF2">
    <property type="entry name" value="INNER MEMBRANE PROTEIN YHAH-RELATED"/>
    <property type="match status" value="1"/>
</dbReference>
<dbReference type="PANTHER" id="PTHR34980">
    <property type="entry name" value="INNER MEMBRANE PROTEIN-RELATED-RELATED"/>
    <property type="match status" value="1"/>
</dbReference>
<dbReference type="Pfam" id="PF05656">
    <property type="entry name" value="DUF805"/>
    <property type="match status" value="1"/>
</dbReference>
<gene>
    <name evidence="2" type="ORF">UFOPK1503_00746</name>
    <name evidence="3" type="ORF">UFOPK1693_00735</name>
</gene>
<keyword evidence="1" id="KW-0472">Membrane</keyword>
<dbReference type="GO" id="GO:0005886">
    <property type="term" value="C:plasma membrane"/>
    <property type="evidence" value="ECO:0007669"/>
    <property type="project" value="TreeGrafter"/>
</dbReference>
<organism evidence="2">
    <name type="scientific">freshwater metagenome</name>
    <dbReference type="NCBI Taxonomy" id="449393"/>
    <lineage>
        <taxon>unclassified sequences</taxon>
        <taxon>metagenomes</taxon>
        <taxon>ecological metagenomes</taxon>
    </lineage>
</organism>
<dbReference type="EMBL" id="CAEZST010000011">
    <property type="protein sequence ID" value="CAB4547206.1"/>
    <property type="molecule type" value="Genomic_DNA"/>
</dbReference>
<keyword evidence="1" id="KW-0812">Transmembrane</keyword>
<name>A0A6J6C7H9_9ZZZZ</name>
<feature type="transmembrane region" description="Helical" evidence="1">
    <location>
        <begin position="99"/>
        <end position="123"/>
    </location>
</feature>
<evidence type="ECO:0000256" key="1">
    <source>
        <dbReference type="SAM" id="Phobius"/>
    </source>
</evidence>
<dbReference type="AlphaFoldDB" id="A0A6J6C7H9"/>
<evidence type="ECO:0000313" key="3">
    <source>
        <dbReference type="EMBL" id="CAB4571353.1"/>
    </source>
</evidence>
<dbReference type="EMBL" id="CAEZTO010000008">
    <property type="protein sequence ID" value="CAB4571353.1"/>
    <property type="molecule type" value="Genomic_DNA"/>
</dbReference>
<protein>
    <submittedName>
        <fullName evidence="2">Unannotated protein</fullName>
    </submittedName>
</protein>
<accession>A0A6J6C7H9</accession>
<feature type="transmembrane region" description="Helical" evidence="1">
    <location>
        <begin position="135"/>
        <end position="159"/>
    </location>
</feature>